<organism evidence="1 2">
    <name type="scientific">Cirrhinus molitorella</name>
    <name type="common">mud carp</name>
    <dbReference type="NCBI Taxonomy" id="172907"/>
    <lineage>
        <taxon>Eukaryota</taxon>
        <taxon>Metazoa</taxon>
        <taxon>Chordata</taxon>
        <taxon>Craniata</taxon>
        <taxon>Vertebrata</taxon>
        <taxon>Euteleostomi</taxon>
        <taxon>Actinopterygii</taxon>
        <taxon>Neopterygii</taxon>
        <taxon>Teleostei</taxon>
        <taxon>Ostariophysi</taxon>
        <taxon>Cypriniformes</taxon>
        <taxon>Cyprinidae</taxon>
        <taxon>Labeoninae</taxon>
        <taxon>Labeonini</taxon>
        <taxon>Cirrhinus</taxon>
    </lineage>
</organism>
<protein>
    <submittedName>
        <fullName evidence="1">Uncharacterized protein</fullName>
    </submittedName>
</protein>
<evidence type="ECO:0000313" key="1">
    <source>
        <dbReference type="EMBL" id="KAL1276085.1"/>
    </source>
</evidence>
<keyword evidence="2" id="KW-1185">Reference proteome</keyword>
<reference evidence="1 2" key="1">
    <citation type="submission" date="2023-09" db="EMBL/GenBank/DDBJ databases">
        <authorList>
            <person name="Wang M."/>
        </authorList>
    </citation>
    <scope>NUCLEOTIDE SEQUENCE [LARGE SCALE GENOMIC DNA]</scope>
    <source>
        <strain evidence="1">GT-2023</strain>
        <tissue evidence="1">Liver</tissue>
    </source>
</reference>
<dbReference type="EMBL" id="JAYMGO010000004">
    <property type="protein sequence ID" value="KAL1276085.1"/>
    <property type="molecule type" value="Genomic_DNA"/>
</dbReference>
<gene>
    <name evidence="1" type="ORF">QQF64_035708</name>
</gene>
<dbReference type="Proteomes" id="UP001558613">
    <property type="component" value="Unassembled WGS sequence"/>
</dbReference>
<name>A0ABR3NHI1_9TELE</name>
<proteinExistence type="predicted"/>
<comment type="caution">
    <text evidence="1">The sequence shown here is derived from an EMBL/GenBank/DDBJ whole genome shotgun (WGS) entry which is preliminary data.</text>
</comment>
<accession>A0ABR3NHI1</accession>
<evidence type="ECO:0000313" key="2">
    <source>
        <dbReference type="Proteomes" id="UP001558613"/>
    </source>
</evidence>
<sequence>MNPLKHNYLKPFQRTESRQKLERKKFLKYLQGTEERMTNTDHHALRAEQTVRARGICALRERELAGEGWFECTAVKVKRPDSRSDLM</sequence>